<keyword evidence="7" id="KW-0238">DNA-binding</keyword>
<dbReference type="InterPro" id="IPR017964">
    <property type="entry name" value="DNA-dir_DNA_pol_B_CS"/>
</dbReference>
<feature type="non-terminal residue" evidence="10">
    <location>
        <position position="265"/>
    </location>
</feature>
<accession>X1IAT3</accession>
<evidence type="ECO:0000256" key="6">
    <source>
        <dbReference type="ARBA" id="ARBA00022932"/>
    </source>
</evidence>
<evidence type="ECO:0000313" key="10">
    <source>
        <dbReference type="EMBL" id="GAH63209.1"/>
    </source>
</evidence>
<dbReference type="GO" id="GO:0000166">
    <property type="term" value="F:nucleotide binding"/>
    <property type="evidence" value="ECO:0007669"/>
    <property type="project" value="InterPro"/>
</dbReference>
<evidence type="ECO:0000256" key="8">
    <source>
        <dbReference type="ARBA" id="ARBA00049244"/>
    </source>
</evidence>
<keyword evidence="5" id="KW-0235">DNA replication</keyword>
<evidence type="ECO:0000256" key="3">
    <source>
        <dbReference type="ARBA" id="ARBA00022679"/>
    </source>
</evidence>
<comment type="catalytic activity">
    <reaction evidence="8">
        <text>DNA(n) + a 2'-deoxyribonucleoside 5'-triphosphate = DNA(n+1) + diphosphate</text>
        <dbReference type="Rhea" id="RHEA:22508"/>
        <dbReference type="Rhea" id="RHEA-COMP:17339"/>
        <dbReference type="Rhea" id="RHEA-COMP:17340"/>
        <dbReference type="ChEBI" id="CHEBI:33019"/>
        <dbReference type="ChEBI" id="CHEBI:61560"/>
        <dbReference type="ChEBI" id="CHEBI:173112"/>
        <dbReference type="EC" id="2.7.7.7"/>
    </reaction>
</comment>
<gene>
    <name evidence="10" type="ORF">S03H2_48250</name>
</gene>
<name>X1IAT3_9ZZZZ</name>
<dbReference type="Gene3D" id="1.10.287.690">
    <property type="entry name" value="Helix hairpin bin"/>
    <property type="match status" value="1"/>
</dbReference>
<evidence type="ECO:0000256" key="5">
    <source>
        <dbReference type="ARBA" id="ARBA00022705"/>
    </source>
</evidence>
<dbReference type="Pfam" id="PF03175">
    <property type="entry name" value="DNA_pol_B_2"/>
    <property type="match status" value="1"/>
</dbReference>
<dbReference type="PROSITE" id="PS00116">
    <property type="entry name" value="DNA_POLYMERASE_B"/>
    <property type="match status" value="1"/>
</dbReference>
<dbReference type="InterPro" id="IPR023211">
    <property type="entry name" value="DNA_pol_palm_dom_sf"/>
</dbReference>
<dbReference type="AlphaFoldDB" id="X1IAT3"/>
<keyword evidence="6" id="KW-0239">DNA-directed DNA polymerase</keyword>
<reference evidence="10" key="1">
    <citation type="journal article" date="2014" name="Front. Microbiol.">
        <title>High frequency of phylogenetically diverse reductive dehalogenase-homologous genes in deep subseafloor sedimentary metagenomes.</title>
        <authorList>
            <person name="Kawai M."/>
            <person name="Futagami T."/>
            <person name="Toyoda A."/>
            <person name="Takaki Y."/>
            <person name="Nishi S."/>
            <person name="Hori S."/>
            <person name="Arai W."/>
            <person name="Tsubouchi T."/>
            <person name="Morono Y."/>
            <person name="Uchiyama I."/>
            <person name="Ito T."/>
            <person name="Fujiyama A."/>
            <person name="Inagaki F."/>
            <person name="Takami H."/>
        </authorList>
    </citation>
    <scope>NUCLEOTIDE SEQUENCE</scope>
    <source>
        <strain evidence="10">Expedition CK06-06</strain>
    </source>
</reference>
<evidence type="ECO:0000256" key="4">
    <source>
        <dbReference type="ARBA" id="ARBA00022695"/>
    </source>
</evidence>
<keyword evidence="4" id="KW-0548">Nucleotidyltransferase</keyword>
<dbReference type="EC" id="2.7.7.7" evidence="2"/>
<organism evidence="10">
    <name type="scientific">marine sediment metagenome</name>
    <dbReference type="NCBI Taxonomy" id="412755"/>
    <lineage>
        <taxon>unclassified sequences</taxon>
        <taxon>metagenomes</taxon>
        <taxon>ecological metagenomes</taxon>
    </lineage>
</organism>
<sequence length="265" mass="30597">HVIDLEREAYIGGRCECFYLGKIPGGPFVTLDVNAMYPTVMKNNKYPWKLAGYYENKKPEFFTSKLINLLIIAEIEVDTPDPVFAVKLKGKTIFPVGKFNCFVTTAGFKYGLKRRYITKVIKASVYMKADLFSGYVDYFHDMRIKFKSEGNEMFLLLCKYMHNSLYGKFGQMKIVSEFEDFDNGGEYTREDVYSMITGKMVTITHLMNQRLIQYQEGEGENSNVAIAAHITENARFVLWDLMKKAGLKNVLYCDTDSIKIREKHL</sequence>
<dbReference type="PRINTS" id="PR00106">
    <property type="entry name" value="DNAPOLB"/>
</dbReference>
<dbReference type="SUPFAM" id="SSF56672">
    <property type="entry name" value="DNA/RNA polymerases"/>
    <property type="match status" value="1"/>
</dbReference>
<proteinExistence type="inferred from homology"/>
<comment type="similarity">
    <text evidence="1">Belongs to the DNA polymerase type-B family.</text>
</comment>
<evidence type="ECO:0000259" key="9">
    <source>
        <dbReference type="Pfam" id="PF03175"/>
    </source>
</evidence>
<dbReference type="InterPro" id="IPR004868">
    <property type="entry name" value="DNA-dir_DNA_pol_B_mt/vir"/>
</dbReference>
<dbReference type="GO" id="GO:0006260">
    <property type="term" value="P:DNA replication"/>
    <property type="evidence" value="ECO:0007669"/>
    <property type="project" value="UniProtKB-KW"/>
</dbReference>
<comment type="caution">
    <text evidence="10">The sequence shown here is derived from an EMBL/GenBank/DDBJ whole genome shotgun (WGS) entry which is preliminary data.</text>
</comment>
<evidence type="ECO:0000256" key="1">
    <source>
        <dbReference type="ARBA" id="ARBA00005755"/>
    </source>
</evidence>
<evidence type="ECO:0000256" key="7">
    <source>
        <dbReference type="ARBA" id="ARBA00023125"/>
    </source>
</evidence>
<protein>
    <recommendedName>
        <fullName evidence="2">DNA-directed DNA polymerase</fullName>
        <ecNumber evidence="2">2.7.7.7</ecNumber>
    </recommendedName>
</protein>
<dbReference type="InterPro" id="IPR006172">
    <property type="entry name" value="DNA-dir_DNA_pol_B"/>
</dbReference>
<dbReference type="GO" id="GO:0003677">
    <property type="term" value="F:DNA binding"/>
    <property type="evidence" value="ECO:0007669"/>
    <property type="project" value="UniProtKB-KW"/>
</dbReference>
<dbReference type="InterPro" id="IPR043502">
    <property type="entry name" value="DNA/RNA_pol_sf"/>
</dbReference>
<dbReference type="EMBL" id="BARU01030405">
    <property type="protein sequence ID" value="GAH63209.1"/>
    <property type="molecule type" value="Genomic_DNA"/>
</dbReference>
<keyword evidence="3" id="KW-0808">Transferase</keyword>
<feature type="domain" description="DNA-directed DNA polymerase family B mitochondria/virus" evidence="9">
    <location>
        <begin position="7"/>
        <end position="236"/>
    </location>
</feature>
<dbReference type="Gene3D" id="3.90.1600.10">
    <property type="entry name" value="Palm domain of DNA polymerase"/>
    <property type="match status" value="2"/>
</dbReference>
<dbReference type="GO" id="GO:0003887">
    <property type="term" value="F:DNA-directed DNA polymerase activity"/>
    <property type="evidence" value="ECO:0007669"/>
    <property type="project" value="UniProtKB-KW"/>
</dbReference>
<evidence type="ECO:0000256" key="2">
    <source>
        <dbReference type="ARBA" id="ARBA00012417"/>
    </source>
</evidence>
<feature type="non-terminal residue" evidence="10">
    <location>
        <position position="1"/>
    </location>
</feature>